<keyword evidence="6 7" id="KW-0067">ATP-binding</keyword>
<keyword evidence="4 7" id="KW-0547">Nucleotide-binding</keyword>
<accession>A0ABP8EVZ3</accession>
<keyword evidence="2" id="KW-0723">Serine/threonine-protein kinase</keyword>
<dbReference type="InterPro" id="IPR008271">
    <property type="entry name" value="Ser/Thr_kinase_AS"/>
</dbReference>
<evidence type="ECO:0000256" key="6">
    <source>
        <dbReference type="ARBA" id="ARBA00022840"/>
    </source>
</evidence>
<evidence type="ECO:0000256" key="1">
    <source>
        <dbReference type="ARBA" id="ARBA00012513"/>
    </source>
</evidence>
<dbReference type="Gene3D" id="3.30.200.20">
    <property type="entry name" value="Phosphorylase Kinase, domain 1"/>
    <property type="match status" value="1"/>
</dbReference>
<dbReference type="InterPro" id="IPR011009">
    <property type="entry name" value="Kinase-like_dom_sf"/>
</dbReference>
<organism evidence="10 11">
    <name type="scientific">Georgenia daeguensis</name>
    <dbReference type="NCBI Taxonomy" id="908355"/>
    <lineage>
        <taxon>Bacteria</taxon>
        <taxon>Bacillati</taxon>
        <taxon>Actinomycetota</taxon>
        <taxon>Actinomycetes</taxon>
        <taxon>Micrococcales</taxon>
        <taxon>Bogoriellaceae</taxon>
        <taxon>Georgenia</taxon>
    </lineage>
</organism>
<evidence type="ECO:0000256" key="7">
    <source>
        <dbReference type="PROSITE-ProRule" id="PRU10141"/>
    </source>
</evidence>
<dbReference type="EC" id="2.7.11.1" evidence="1"/>
<protein>
    <recommendedName>
        <fullName evidence="1">non-specific serine/threonine protein kinase</fullName>
        <ecNumber evidence="1">2.7.11.1</ecNumber>
    </recommendedName>
</protein>
<dbReference type="SMART" id="SM00220">
    <property type="entry name" value="S_TKc"/>
    <property type="match status" value="1"/>
</dbReference>
<keyword evidence="5" id="KW-0418">Kinase</keyword>
<dbReference type="CDD" id="cd14014">
    <property type="entry name" value="STKc_PknB_like"/>
    <property type="match status" value="1"/>
</dbReference>
<dbReference type="PROSITE" id="PS00108">
    <property type="entry name" value="PROTEIN_KINASE_ST"/>
    <property type="match status" value="1"/>
</dbReference>
<feature type="binding site" evidence="7">
    <location>
        <position position="38"/>
    </location>
    <ligand>
        <name>ATP</name>
        <dbReference type="ChEBI" id="CHEBI:30616"/>
    </ligand>
</feature>
<name>A0ABP8EVZ3_9MICO</name>
<evidence type="ECO:0000313" key="10">
    <source>
        <dbReference type="EMBL" id="GAA4288140.1"/>
    </source>
</evidence>
<dbReference type="PROSITE" id="PS50011">
    <property type="entry name" value="PROTEIN_KINASE_DOM"/>
    <property type="match status" value="1"/>
</dbReference>
<reference evidence="11" key="1">
    <citation type="journal article" date="2019" name="Int. J. Syst. Evol. Microbiol.">
        <title>The Global Catalogue of Microorganisms (GCM) 10K type strain sequencing project: providing services to taxonomists for standard genome sequencing and annotation.</title>
        <authorList>
            <consortium name="The Broad Institute Genomics Platform"/>
            <consortium name="The Broad Institute Genome Sequencing Center for Infectious Disease"/>
            <person name="Wu L."/>
            <person name="Ma J."/>
        </authorList>
    </citation>
    <scope>NUCLEOTIDE SEQUENCE [LARGE SCALE GENOMIC DNA]</scope>
    <source>
        <strain evidence="11">JCM 17459</strain>
    </source>
</reference>
<evidence type="ECO:0000256" key="3">
    <source>
        <dbReference type="ARBA" id="ARBA00022679"/>
    </source>
</evidence>
<dbReference type="Proteomes" id="UP001499841">
    <property type="component" value="Unassembled WGS sequence"/>
</dbReference>
<evidence type="ECO:0000256" key="2">
    <source>
        <dbReference type="ARBA" id="ARBA00022527"/>
    </source>
</evidence>
<evidence type="ECO:0000313" key="11">
    <source>
        <dbReference type="Proteomes" id="UP001499841"/>
    </source>
</evidence>
<proteinExistence type="predicted"/>
<evidence type="ECO:0000259" key="9">
    <source>
        <dbReference type="PROSITE" id="PS50011"/>
    </source>
</evidence>
<dbReference type="InterPro" id="IPR000719">
    <property type="entry name" value="Prot_kinase_dom"/>
</dbReference>
<comment type="caution">
    <text evidence="10">The sequence shown here is derived from an EMBL/GenBank/DDBJ whole genome shotgun (WGS) entry which is preliminary data.</text>
</comment>
<dbReference type="PANTHER" id="PTHR43289:SF6">
    <property type="entry name" value="SERINE_THREONINE-PROTEIN KINASE NEKL-3"/>
    <property type="match status" value="1"/>
</dbReference>
<sequence length="522" mass="52501">MTVVLAARYELDRRLGRGGMAEVWRGRDLVLGRRIAVKTVSVTDATDVSLGDRLRREAVSTAALDHPDIVTVHDAGVDGDTAFLVMELVAGRNLAAVLADGPLPLAEAVRIGGRVAGALAAAHAAGIVHRDIKPANIIVNGDKVTVVDFGIAAIEFQAVTSLTAPGTTLGTAEYMAPEQARAEPATSGTDMYSFGCLLTALVAGRPPFTAELPVAVLHHHAYIQPPRLRSLRPDVPDELDALVGDLLDKDPAARPTATEAHERLARLAAALSPAATVPSPGAGAGAGAVASPPTAASPVVPAPTGESTAMHAAAGATSAHDAAAGATAARDAATTAALNGVSTATFAGVQAPHDAVVPGAPTPHDSDVLGAPTPEEPAPLPPALVRPRGSARRSARRRRRVMIGAAAAVATGIVAFSATEGESRAPQPVAKVLVMAEKVRVANAAVTAEPVATAVASPAPTEAPSPAEPRTAVAPATQVEEPATPTVQEAPAVTGKGQGGTPAGENNGRTGKGQNSNSGKGR</sequence>
<feature type="compositionally biased region" description="Polar residues" evidence="8">
    <location>
        <begin position="507"/>
        <end position="522"/>
    </location>
</feature>
<dbReference type="Gene3D" id="1.10.510.10">
    <property type="entry name" value="Transferase(Phosphotransferase) domain 1"/>
    <property type="match status" value="1"/>
</dbReference>
<feature type="region of interest" description="Disordered" evidence="8">
    <location>
        <begin position="371"/>
        <end position="397"/>
    </location>
</feature>
<feature type="compositionally biased region" description="Pro residues" evidence="8">
    <location>
        <begin position="374"/>
        <end position="384"/>
    </location>
</feature>
<dbReference type="PROSITE" id="PS00107">
    <property type="entry name" value="PROTEIN_KINASE_ATP"/>
    <property type="match status" value="1"/>
</dbReference>
<dbReference type="RefSeq" id="WP_345041665.1">
    <property type="nucleotide sequence ID" value="NZ_BAABBA010000011.1"/>
</dbReference>
<evidence type="ECO:0000256" key="8">
    <source>
        <dbReference type="SAM" id="MobiDB-lite"/>
    </source>
</evidence>
<dbReference type="PANTHER" id="PTHR43289">
    <property type="entry name" value="MITOGEN-ACTIVATED PROTEIN KINASE KINASE KINASE 20-RELATED"/>
    <property type="match status" value="1"/>
</dbReference>
<dbReference type="EMBL" id="BAABBA010000011">
    <property type="protein sequence ID" value="GAA4288140.1"/>
    <property type="molecule type" value="Genomic_DNA"/>
</dbReference>
<dbReference type="Pfam" id="PF00069">
    <property type="entry name" value="Pkinase"/>
    <property type="match status" value="1"/>
</dbReference>
<feature type="region of interest" description="Disordered" evidence="8">
    <location>
        <begin position="277"/>
        <end position="314"/>
    </location>
</feature>
<feature type="domain" description="Protein kinase" evidence="9">
    <location>
        <begin position="9"/>
        <end position="264"/>
    </location>
</feature>
<gene>
    <name evidence="10" type="ORF">GCM10022262_25000</name>
</gene>
<keyword evidence="11" id="KW-1185">Reference proteome</keyword>
<evidence type="ECO:0000256" key="4">
    <source>
        <dbReference type="ARBA" id="ARBA00022741"/>
    </source>
</evidence>
<keyword evidence="3" id="KW-0808">Transferase</keyword>
<feature type="region of interest" description="Disordered" evidence="8">
    <location>
        <begin position="454"/>
        <end position="522"/>
    </location>
</feature>
<evidence type="ECO:0000256" key="5">
    <source>
        <dbReference type="ARBA" id="ARBA00022777"/>
    </source>
</evidence>
<dbReference type="InterPro" id="IPR017441">
    <property type="entry name" value="Protein_kinase_ATP_BS"/>
</dbReference>
<dbReference type="SUPFAM" id="SSF56112">
    <property type="entry name" value="Protein kinase-like (PK-like)"/>
    <property type="match status" value="1"/>
</dbReference>